<name>A0A7R9HUG5_9NEOP</name>
<accession>A0A7R9HUG5</accession>
<reference evidence="1" key="1">
    <citation type="submission" date="2020-11" db="EMBL/GenBank/DDBJ databases">
        <authorList>
            <person name="Tran Van P."/>
        </authorList>
    </citation>
    <scope>NUCLEOTIDE SEQUENCE</scope>
</reference>
<organism evidence="1">
    <name type="scientific">Timema monikensis</name>
    <dbReference type="NCBI Taxonomy" id="170555"/>
    <lineage>
        <taxon>Eukaryota</taxon>
        <taxon>Metazoa</taxon>
        <taxon>Ecdysozoa</taxon>
        <taxon>Arthropoda</taxon>
        <taxon>Hexapoda</taxon>
        <taxon>Insecta</taxon>
        <taxon>Pterygota</taxon>
        <taxon>Neoptera</taxon>
        <taxon>Polyneoptera</taxon>
        <taxon>Phasmatodea</taxon>
        <taxon>Timematodea</taxon>
        <taxon>Timematoidea</taxon>
        <taxon>Timematidae</taxon>
        <taxon>Timema</taxon>
    </lineage>
</organism>
<protein>
    <submittedName>
        <fullName evidence="1">Uncharacterized protein</fullName>
    </submittedName>
</protein>
<sequence length="195" mass="22458">MNFMQAGWLQRSDHAPDQCRLCVLLKSDLHSNGLAEKGVDVEPLEISHSKIFYIECCQHPTSCYLKLTWQVKSCRSRPTNAQIHPKKPNGGSISAGLQNVPTVECRTKELYKNYALVKEKMEDHASSIQTDYHYKNMRDEAYDELCQYIRTVIIPHKEVIHVLTLTERLETLMARKGVLEMDESTKKHCDAHNKD</sequence>
<gene>
    <name evidence="1" type="ORF">TMSB3V08_LOCUS11952</name>
</gene>
<evidence type="ECO:0000313" key="1">
    <source>
        <dbReference type="EMBL" id="CAD7435305.1"/>
    </source>
</evidence>
<dbReference type="EMBL" id="OB799573">
    <property type="protein sequence ID" value="CAD7435305.1"/>
    <property type="molecule type" value="Genomic_DNA"/>
</dbReference>
<proteinExistence type="predicted"/>
<dbReference type="AlphaFoldDB" id="A0A7R9HUG5"/>